<comment type="caution">
    <text evidence="2">The sequence shown here is derived from an EMBL/GenBank/DDBJ whole genome shotgun (WGS) entry which is preliminary data.</text>
</comment>
<dbReference type="Gene3D" id="1.20.5.2950">
    <property type="match status" value="1"/>
</dbReference>
<dbReference type="RefSeq" id="WP_163990680.1">
    <property type="nucleotide sequence ID" value="NZ_WUEY01000014.1"/>
</dbReference>
<organism evidence="2 3">
    <name type="scientific">Rhizobium lusitanum</name>
    <dbReference type="NCBI Taxonomy" id="293958"/>
    <lineage>
        <taxon>Bacteria</taxon>
        <taxon>Pseudomonadati</taxon>
        <taxon>Pseudomonadota</taxon>
        <taxon>Alphaproteobacteria</taxon>
        <taxon>Hyphomicrobiales</taxon>
        <taxon>Rhizobiaceae</taxon>
        <taxon>Rhizobium/Agrobacterium group</taxon>
        <taxon>Rhizobium</taxon>
    </lineage>
</organism>
<dbReference type="AlphaFoldDB" id="A0A6L9UE18"/>
<gene>
    <name evidence="2" type="ORF">GR212_25225</name>
</gene>
<evidence type="ECO:0000313" key="2">
    <source>
        <dbReference type="EMBL" id="NEI72868.1"/>
    </source>
</evidence>
<sequence length="98" mass="10244">MADTTLDKDINAQIEELRSQIGDLSAQLSGRIEAASQGANEMLSSAKAKASHVSDQARTEGRNLVRAAKENPAATSSIFVGGVLLGLFAGFLIGRLSE</sequence>
<protein>
    <recommendedName>
        <fullName evidence="4">DUF883 family protein</fullName>
    </recommendedName>
</protein>
<evidence type="ECO:0008006" key="4">
    <source>
        <dbReference type="Google" id="ProtNLM"/>
    </source>
</evidence>
<evidence type="ECO:0000313" key="3">
    <source>
        <dbReference type="Proteomes" id="UP000483035"/>
    </source>
</evidence>
<keyword evidence="1" id="KW-1133">Transmembrane helix</keyword>
<name>A0A6L9UE18_9HYPH</name>
<accession>A0A6L9UE18</accession>
<reference evidence="2 3" key="1">
    <citation type="submission" date="2019-12" db="EMBL/GenBank/DDBJ databases">
        <title>Rhizobium genotypes associated with high levels of biological nitrogen fixation by grain legumes in a temperate-maritime cropping system.</title>
        <authorList>
            <person name="Maluk M."/>
            <person name="Francesc Ferrando Molina F."/>
            <person name="Lopez Del Egido L."/>
            <person name="Lafos M."/>
            <person name="Langarica-Fuentes A."/>
            <person name="Gebre Yohannes G."/>
            <person name="Young M.W."/>
            <person name="Martin P."/>
            <person name="Gantlett R."/>
            <person name="Kenicer G."/>
            <person name="Hawes C."/>
            <person name="Begg G.S."/>
            <person name="Quilliam R.S."/>
            <person name="Squire G.R."/>
            <person name="Poole P.S."/>
            <person name="Young P.W."/>
            <person name="Iannetta P.M."/>
            <person name="James E.K."/>
        </authorList>
    </citation>
    <scope>NUCLEOTIDE SEQUENCE [LARGE SCALE GENOMIC DNA]</scope>
    <source>
        <strain evidence="2 3">JHI1118</strain>
    </source>
</reference>
<proteinExistence type="predicted"/>
<dbReference type="Proteomes" id="UP000483035">
    <property type="component" value="Unassembled WGS sequence"/>
</dbReference>
<keyword evidence="1" id="KW-0472">Membrane</keyword>
<feature type="transmembrane region" description="Helical" evidence="1">
    <location>
        <begin position="73"/>
        <end position="93"/>
    </location>
</feature>
<keyword evidence="1" id="KW-0812">Transmembrane</keyword>
<evidence type="ECO:0000256" key="1">
    <source>
        <dbReference type="SAM" id="Phobius"/>
    </source>
</evidence>
<dbReference type="EMBL" id="WUEY01000014">
    <property type="protein sequence ID" value="NEI72868.1"/>
    <property type="molecule type" value="Genomic_DNA"/>
</dbReference>